<reference evidence="4 5" key="1">
    <citation type="journal article" date="2024" name="Science">
        <title>Giant polyketide synthase enzymes in the biosynthesis of giant marine polyether toxins.</title>
        <authorList>
            <person name="Fallon T.R."/>
            <person name="Shende V.V."/>
            <person name="Wierzbicki I.H."/>
            <person name="Pendleton A.L."/>
            <person name="Watervoot N.F."/>
            <person name="Auber R.P."/>
            <person name="Gonzalez D.J."/>
            <person name="Wisecaver J.H."/>
            <person name="Moore B.S."/>
        </authorList>
    </citation>
    <scope>NUCLEOTIDE SEQUENCE [LARGE SCALE GENOMIC DNA]</scope>
    <source>
        <strain evidence="4 5">12B1</strain>
    </source>
</reference>
<dbReference type="AlphaFoldDB" id="A0AB34IRZ2"/>
<evidence type="ECO:0000313" key="4">
    <source>
        <dbReference type="EMBL" id="KAL1504234.1"/>
    </source>
</evidence>
<feature type="transmembrane region" description="Helical" evidence="2">
    <location>
        <begin position="128"/>
        <end position="149"/>
    </location>
</feature>
<name>A0AB34IRZ2_PRYPA</name>
<dbReference type="Proteomes" id="UP001515480">
    <property type="component" value="Unassembled WGS sequence"/>
</dbReference>
<dbReference type="SUPFAM" id="SSF47473">
    <property type="entry name" value="EF-hand"/>
    <property type="match status" value="1"/>
</dbReference>
<dbReference type="Pfam" id="PF13499">
    <property type="entry name" value="EF-hand_7"/>
    <property type="match status" value="1"/>
</dbReference>
<feature type="domain" description="EF-hand" evidence="3">
    <location>
        <begin position="88"/>
        <end position="123"/>
    </location>
</feature>
<dbReference type="GO" id="GO:0005509">
    <property type="term" value="F:calcium ion binding"/>
    <property type="evidence" value="ECO:0007669"/>
    <property type="project" value="InterPro"/>
</dbReference>
<keyword evidence="2" id="KW-0472">Membrane</keyword>
<dbReference type="EMBL" id="JBGBPQ010000020">
    <property type="protein sequence ID" value="KAL1504234.1"/>
    <property type="molecule type" value="Genomic_DNA"/>
</dbReference>
<dbReference type="PROSITE" id="PS00018">
    <property type="entry name" value="EF_HAND_1"/>
    <property type="match status" value="2"/>
</dbReference>
<evidence type="ECO:0000256" key="2">
    <source>
        <dbReference type="SAM" id="Phobius"/>
    </source>
</evidence>
<keyword evidence="1" id="KW-0106">Calcium</keyword>
<comment type="caution">
    <text evidence="4">The sequence shown here is derived from an EMBL/GenBank/DDBJ whole genome shotgun (WGS) entry which is preliminary data.</text>
</comment>
<dbReference type="SMART" id="SM00054">
    <property type="entry name" value="EFh"/>
    <property type="match status" value="2"/>
</dbReference>
<dbReference type="InterPro" id="IPR011992">
    <property type="entry name" value="EF-hand-dom_pair"/>
</dbReference>
<evidence type="ECO:0000259" key="3">
    <source>
        <dbReference type="PROSITE" id="PS50222"/>
    </source>
</evidence>
<dbReference type="Gene3D" id="1.10.238.10">
    <property type="entry name" value="EF-hand"/>
    <property type="match status" value="1"/>
</dbReference>
<dbReference type="InterPro" id="IPR018247">
    <property type="entry name" value="EF_Hand_1_Ca_BS"/>
</dbReference>
<evidence type="ECO:0000313" key="5">
    <source>
        <dbReference type="Proteomes" id="UP001515480"/>
    </source>
</evidence>
<dbReference type="InterPro" id="IPR002048">
    <property type="entry name" value="EF_hand_dom"/>
</dbReference>
<keyword evidence="5" id="KW-1185">Reference proteome</keyword>
<feature type="transmembrane region" description="Helical" evidence="2">
    <location>
        <begin position="185"/>
        <end position="207"/>
    </location>
</feature>
<feature type="domain" description="EF-hand" evidence="3">
    <location>
        <begin position="42"/>
        <end position="77"/>
    </location>
</feature>
<gene>
    <name evidence="4" type="ORF">AB1Y20_010643</name>
</gene>
<sequence>MDACESTAHEAWFLPAVACVAVLVVAVLALLWWWVKRNWDRWYHDLVKKAFDATDTDNDGSIEQDELWAGVLQLYVSIRQQNIPADPPKREDVTALMRNMDTDSDGQLSLREFEEVVKAIGAQAFGRAITMVLFVAVWPVSVGLAYSWAAELIVERGISESFPASILCTVAFIDSLHLIPTLLTILGFVTVVPHVVAAVDRATMLFIQMHRSWDRRMGSAVDPAPLLS</sequence>
<keyword evidence="2" id="KW-1133">Transmembrane helix</keyword>
<feature type="transmembrane region" description="Helical" evidence="2">
    <location>
        <begin position="12"/>
        <end position="35"/>
    </location>
</feature>
<evidence type="ECO:0000256" key="1">
    <source>
        <dbReference type="ARBA" id="ARBA00022837"/>
    </source>
</evidence>
<proteinExistence type="predicted"/>
<protein>
    <recommendedName>
        <fullName evidence="3">EF-hand domain-containing protein</fullName>
    </recommendedName>
</protein>
<dbReference type="CDD" id="cd00051">
    <property type="entry name" value="EFh"/>
    <property type="match status" value="1"/>
</dbReference>
<organism evidence="4 5">
    <name type="scientific">Prymnesium parvum</name>
    <name type="common">Toxic golden alga</name>
    <dbReference type="NCBI Taxonomy" id="97485"/>
    <lineage>
        <taxon>Eukaryota</taxon>
        <taxon>Haptista</taxon>
        <taxon>Haptophyta</taxon>
        <taxon>Prymnesiophyceae</taxon>
        <taxon>Prymnesiales</taxon>
        <taxon>Prymnesiaceae</taxon>
        <taxon>Prymnesium</taxon>
    </lineage>
</organism>
<accession>A0AB34IRZ2</accession>
<keyword evidence="2" id="KW-0812">Transmembrane</keyword>
<dbReference type="PROSITE" id="PS50222">
    <property type="entry name" value="EF_HAND_2"/>
    <property type="match status" value="2"/>
</dbReference>